<dbReference type="Gene3D" id="2.30.30.140">
    <property type="match status" value="1"/>
</dbReference>
<dbReference type="GO" id="GO:0006355">
    <property type="term" value="P:regulation of DNA-templated transcription"/>
    <property type="evidence" value="ECO:0007669"/>
    <property type="project" value="InterPro"/>
</dbReference>
<proteinExistence type="predicted"/>
<evidence type="ECO:0000313" key="14">
    <source>
        <dbReference type="Proteomes" id="UP000053392"/>
    </source>
</evidence>
<evidence type="ECO:0000256" key="10">
    <source>
        <dbReference type="PIRSR" id="PIRSR602717-51"/>
    </source>
</evidence>
<dbReference type="Proteomes" id="UP000053392">
    <property type="component" value="Unassembled WGS sequence"/>
</dbReference>
<evidence type="ECO:0000256" key="6">
    <source>
        <dbReference type="ARBA" id="ARBA00023015"/>
    </source>
</evidence>
<protein>
    <recommendedName>
        <fullName evidence="12">MYST-type HAT domain-containing protein</fullName>
    </recommendedName>
</protein>
<feature type="compositionally biased region" description="Basic and acidic residues" evidence="11">
    <location>
        <begin position="347"/>
        <end position="356"/>
    </location>
</feature>
<dbReference type="InterPro" id="IPR002717">
    <property type="entry name" value="HAT_MYST-type"/>
</dbReference>
<dbReference type="PANTHER" id="PTHR10615:SF219">
    <property type="entry name" value="HISTONE ACETYLTRANSFERASE KAT5"/>
    <property type="match status" value="1"/>
</dbReference>
<evidence type="ECO:0000256" key="9">
    <source>
        <dbReference type="ARBA" id="ARBA00023315"/>
    </source>
</evidence>
<sequence length="442" mass="49906">MYNLPITELATVLDVRRGRNGSIEAYVSYAGKDKRLDAWVEEKELGEEVAGPSKVLSSDNQTGSNMAPNRATSEAPESSRRAAASLSVESSPEREHATLTRVRNFEDVRFGEYLIKTWSVNILHLDSCRTRELTKRRKTTSNTFQPGVYRPVHGSVANDALQQPSKSQMNRTVNDMFSTGLDKESTKRRLWVCDLCFKYMRTRTGWDRHSPPGRRVYQRGSYTIWEVDGAAAPEKVSYDDYNLACIVTFPPFQNRGFGKLLIEFSYYLTKHPCTRPKSLSPGTPERPLSDLGLKGYTAYWASVVLRFLRFLLKDAEPVKSTESSREDRRMSNSQSPIKPGSGRMLRARKEDSQKGEKVTVCEAGFLHHRRAATFPIQKRTRNGHVHGEEHHPPGTTTDGEGEDHSGEDMIEDEDLGEWKDVEVVVTQRLSKEPGGQRSSQAS</sequence>
<reference evidence="13 14" key="1">
    <citation type="submission" date="2015-01" db="EMBL/GenBank/DDBJ databases">
        <title>The Genome Sequence of Cryptococcus gattii Ram5.</title>
        <authorList>
            <consortium name="The Broad Institute Genomics Platform"/>
            <person name="Cuomo C."/>
            <person name="Litvintseva A."/>
            <person name="Chen Y."/>
            <person name="Heitman J."/>
            <person name="Sun S."/>
            <person name="Springer D."/>
            <person name="Dromer F."/>
            <person name="Young S."/>
            <person name="Zeng Q."/>
            <person name="Gargeya S."/>
            <person name="Abouelleil A."/>
            <person name="Alvarado L."/>
            <person name="Chapman S.B."/>
            <person name="Gainer-Dewar J."/>
            <person name="Goldberg J."/>
            <person name="Griggs A."/>
            <person name="Gujja S."/>
            <person name="Hansen M."/>
            <person name="Howarth C."/>
            <person name="Imamovic A."/>
            <person name="Larimer J."/>
            <person name="Murphy C."/>
            <person name="Naylor J."/>
            <person name="Pearson M."/>
            <person name="Priest M."/>
            <person name="Roberts A."/>
            <person name="Saif S."/>
            <person name="Shea T."/>
            <person name="Sykes S."/>
            <person name="Wortman J."/>
            <person name="Nusbaum C."/>
            <person name="Birren B."/>
        </authorList>
    </citation>
    <scope>NUCLEOTIDE SEQUENCE [LARGE SCALE GENOMIC DNA]</scope>
    <source>
        <strain evidence="13 14">Ram5</strain>
    </source>
</reference>
<dbReference type="OrthoDB" id="787137at2759"/>
<evidence type="ECO:0000259" key="12">
    <source>
        <dbReference type="PROSITE" id="PS51726"/>
    </source>
</evidence>
<dbReference type="Pfam" id="PF11717">
    <property type="entry name" value="Tudor-knot"/>
    <property type="match status" value="1"/>
</dbReference>
<keyword evidence="8" id="KW-0539">Nucleus</keyword>
<dbReference type="GO" id="GO:0008270">
    <property type="term" value="F:zinc ion binding"/>
    <property type="evidence" value="ECO:0007669"/>
    <property type="project" value="UniProtKB-KW"/>
</dbReference>
<evidence type="ECO:0000256" key="3">
    <source>
        <dbReference type="ARBA" id="ARBA00022723"/>
    </source>
</evidence>
<dbReference type="GO" id="GO:0046972">
    <property type="term" value="F:histone H4K16 acetyltransferase activity"/>
    <property type="evidence" value="ECO:0007669"/>
    <property type="project" value="TreeGrafter"/>
</dbReference>
<dbReference type="GO" id="GO:0005634">
    <property type="term" value="C:nucleus"/>
    <property type="evidence" value="ECO:0007669"/>
    <property type="project" value="UniProtKB-SubCell"/>
</dbReference>
<keyword evidence="9" id="KW-0012">Acyltransferase</keyword>
<feature type="active site" description="Proton donor/acceptor" evidence="10">
    <location>
        <position position="285"/>
    </location>
</feature>
<evidence type="ECO:0000256" key="5">
    <source>
        <dbReference type="ARBA" id="ARBA00022833"/>
    </source>
</evidence>
<feature type="compositionally biased region" description="Basic and acidic residues" evidence="11">
    <location>
        <begin position="318"/>
        <end position="330"/>
    </location>
</feature>
<evidence type="ECO:0000313" key="13">
    <source>
        <dbReference type="EMBL" id="KIR38560.1"/>
    </source>
</evidence>
<keyword evidence="14" id="KW-1185">Reference proteome</keyword>
<evidence type="ECO:0000256" key="4">
    <source>
        <dbReference type="ARBA" id="ARBA00022771"/>
    </source>
</evidence>
<dbReference type="Gene3D" id="3.30.60.60">
    <property type="entry name" value="N-acetyl transferase-like"/>
    <property type="match status" value="1"/>
</dbReference>
<feature type="domain" description="MYST-type HAT" evidence="12">
    <location>
        <begin position="100"/>
        <end position="420"/>
    </location>
</feature>
<evidence type="ECO:0000256" key="8">
    <source>
        <dbReference type="ARBA" id="ARBA00023242"/>
    </source>
</evidence>
<name>A0A0D0V0W2_9TREE</name>
<dbReference type="InterPro" id="IPR016197">
    <property type="entry name" value="Chromo-like_dom_sf"/>
</dbReference>
<dbReference type="InterPro" id="IPR050603">
    <property type="entry name" value="MYST_HAT"/>
</dbReference>
<feature type="region of interest" description="Disordered" evidence="11">
    <location>
        <begin position="318"/>
        <end position="356"/>
    </location>
</feature>
<dbReference type="GO" id="GO:0035267">
    <property type="term" value="C:NuA4 histone acetyltransferase complex"/>
    <property type="evidence" value="ECO:0007669"/>
    <property type="project" value="TreeGrafter"/>
</dbReference>
<feature type="region of interest" description="Disordered" evidence="11">
    <location>
        <begin position="372"/>
        <end position="442"/>
    </location>
</feature>
<evidence type="ECO:0000256" key="11">
    <source>
        <dbReference type="SAM" id="MobiDB-lite"/>
    </source>
</evidence>
<dbReference type="AlphaFoldDB" id="A0A0D0V0W2"/>
<keyword evidence="6" id="KW-0805">Transcription regulation</keyword>
<feature type="region of interest" description="Disordered" evidence="11">
    <location>
        <begin position="50"/>
        <end position="97"/>
    </location>
</feature>
<dbReference type="SUPFAM" id="SSF54160">
    <property type="entry name" value="Chromo domain-like"/>
    <property type="match status" value="1"/>
</dbReference>
<evidence type="ECO:0000256" key="1">
    <source>
        <dbReference type="ARBA" id="ARBA00004123"/>
    </source>
</evidence>
<dbReference type="PROSITE" id="PS51726">
    <property type="entry name" value="MYST_HAT"/>
    <property type="match status" value="1"/>
</dbReference>
<keyword evidence="5" id="KW-0862">Zinc</keyword>
<organism evidence="13 14">
    <name type="scientific">Cryptococcus deuterogattii Ram5</name>
    <dbReference type="NCBI Taxonomy" id="1296110"/>
    <lineage>
        <taxon>Eukaryota</taxon>
        <taxon>Fungi</taxon>
        <taxon>Dikarya</taxon>
        <taxon>Basidiomycota</taxon>
        <taxon>Agaricomycotina</taxon>
        <taxon>Tremellomycetes</taxon>
        <taxon>Tremellales</taxon>
        <taxon>Cryptococcaceae</taxon>
        <taxon>Cryptococcus</taxon>
        <taxon>Cryptococcus gattii species complex</taxon>
    </lineage>
</organism>
<dbReference type="HOGENOM" id="CLU_011815_7_0_1"/>
<evidence type="ECO:0000256" key="2">
    <source>
        <dbReference type="ARBA" id="ARBA00022679"/>
    </source>
</evidence>
<dbReference type="EMBL" id="KN847910">
    <property type="protein sequence ID" value="KIR38560.1"/>
    <property type="molecule type" value="Genomic_DNA"/>
</dbReference>
<gene>
    <name evidence="13" type="ORF">I313_05673</name>
</gene>
<dbReference type="InterPro" id="IPR025995">
    <property type="entry name" value="Tudor-knot"/>
</dbReference>
<keyword evidence="7" id="KW-0804">Transcription</keyword>
<keyword evidence="3" id="KW-0479">Metal-binding</keyword>
<accession>A0A0D0V0W2</accession>
<dbReference type="Pfam" id="PF01853">
    <property type="entry name" value="MOZ_SAS"/>
    <property type="match status" value="1"/>
</dbReference>
<dbReference type="InterPro" id="IPR016181">
    <property type="entry name" value="Acyl_CoA_acyltransferase"/>
</dbReference>
<keyword evidence="2" id="KW-0808">Transferase</keyword>
<feature type="compositionally biased region" description="Polar residues" evidence="11">
    <location>
        <begin position="55"/>
        <end position="67"/>
    </location>
</feature>
<dbReference type="PANTHER" id="PTHR10615">
    <property type="entry name" value="HISTONE ACETYLTRANSFERASE"/>
    <property type="match status" value="1"/>
</dbReference>
<keyword evidence="4" id="KW-0863">Zinc-finger</keyword>
<dbReference type="Gene3D" id="3.40.630.30">
    <property type="match status" value="1"/>
</dbReference>
<comment type="subcellular location">
    <subcellularLocation>
        <location evidence="1">Nucleus</location>
    </subcellularLocation>
</comment>
<evidence type="ECO:0000256" key="7">
    <source>
        <dbReference type="ARBA" id="ARBA00023163"/>
    </source>
</evidence>
<feature type="compositionally biased region" description="Low complexity" evidence="11">
    <location>
        <begin position="70"/>
        <end position="90"/>
    </location>
</feature>
<dbReference type="SUPFAM" id="SSF55729">
    <property type="entry name" value="Acyl-CoA N-acyltransferases (Nat)"/>
    <property type="match status" value="1"/>
</dbReference>